<gene>
    <name evidence="1" type="ORF">PQJ61_03610</name>
</gene>
<dbReference type="Proteomes" id="UP001221217">
    <property type="component" value="Unassembled WGS sequence"/>
</dbReference>
<organism evidence="1 2">
    <name type="scientific">Candidatus Thalassospirochaeta sargassi</name>
    <dbReference type="NCBI Taxonomy" id="3119039"/>
    <lineage>
        <taxon>Bacteria</taxon>
        <taxon>Pseudomonadati</taxon>
        <taxon>Spirochaetota</taxon>
        <taxon>Spirochaetia</taxon>
        <taxon>Spirochaetales</taxon>
        <taxon>Spirochaetaceae</taxon>
        <taxon>Candidatus Thalassospirochaeta</taxon>
    </lineage>
</organism>
<reference evidence="1 2" key="1">
    <citation type="submission" date="2022-12" db="EMBL/GenBank/DDBJ databases">
        <title>Metagenome assembled genome from gulf of manar.</title>
        <authorList>
            <person name="Kohli P."/>
            <person name="Pk S."/>
            <person name="Venkata Ramana C."/>
            <person name="Sasikala C."/>
        </authorList>
    </citation>
    <scope>NUCLEOTIDE SEQUENCE [LARGE SCALE GENOMIC DNA]</scope>
    <source>
        <strain evidence="1">JB008</strain>
    </source>
</reference>
<dbReference type="AlphaFoldDB" id="A0AAJ1IAT2"/>
<proteinExistence type="predicted"/>
<dbReference type="EMBL" id="JAQQAL010000010">
    <property type="protein sequence ID" value="MDC7225835.1"/>
    <property type="molecule type" value="Genomic_DNA"/>
</dbReference>
<protein>
    <submittedName>
        <fullName evidence="1">Uncharacterized protein</fullName>
    </submittedName>
</protein>
<evidence type="ECO:0000313" key="2">
    <source>
        <dbReference type="Proteomes" id="UP001221217"/>
    </source>
</evidence>
<sequence length="47" mass="5488">MIRIAKQTDPKKLKELKDKINDPAYLDVAINRIAHTLTKELINQRET</sequence>
<accession>A0AAJ1IAT2</accession>
<evidence type="ECO:0000313" key="1">
    <source>
        <dbReference type="EMBL" id="MDC7225835.1"/>
    </source>
</evidence>
<name>A0AAJ1IAT2_9SPIO</name>
<comment type="caution">
    <text evidence="1">The sequence shown here is derived from an EMBL/GenBank/DDBJ whole genome shotgun (WGS) entry which is preliminary data.</text>
</comment>